<keyword evidence="2" id="KW-0520">NAD</keyword>
<keyword evidence="2" id="KW-0874">Quinone</keyword>
<dbReference type="PATRIC" id="fig|1298851.3.peg.1580"/>
<comment type="catalytic activity">
    <reaction evidence="2">
        <text>a quinone + NADH + 5 H(+)(in) = a quinol + NAD(+) + 4 H(+)(out)</text>
        <dbReference type="Rhea" id="RHEA:57888"/>
        <dbReference type="ChEBI" id="CHEBI:15378"/>
        <dbReference type="ChEBI" id="CHEBI:24646"/>
        <dbReference type="ChEBI" id="CHEBI:57540"/>
        <dbReference type="ChEBI" id="CHEBI:57945"/>
        <dbReference type="ChEBI" id="CHEBI:132124"/>
    </reaction>
</comment>
<dbReference type="GO" id="GO:0048038">
    <property type="term" value="F:quinone binding"/>
    <property type="evidence" value="ECO:0007669"/>
    <property type="project" value="UniProtKB-UniRule"/>
</dbReference>
<keyword evidence="2" id="KW-1003">Cell membrane</keyword>
<dbReference type="InterPro" id="IPR001457">
    <property type="entry name" value="NADH_UbQ/plastoQ_OxRdtase_su6"/>
</dbReference>
<gene>
    <name evidence="3" type="ORF">TST_1506</name>
</gene>
<comment type="subcellular location">
    <subcellularLocation>
        <location evidence="2">Cell membrane</location>
        <topology evidence="2">Multi-pass membrane protein</topology>
    </subcellularLocation>
</comment>
<evidence type="ECO:0000313" key="3">
    <source>
        <dbReference type="EMBL" id="BAT72292.1"/>
    </source>
</evidence>
<dbReference type="PANTHER" id="PTHR33269">
    <property type="entry name" value="NADH-UBIQUINONE OXIDOREDUCTASE CHAIN 6"/>
    <property type="match status" value="1"/>
</dbReference>
<keyword evidence="2" id="KW-1133">Transmembrane helix</keyword>
<dbReference type="STRING" id="1298851.TST_1506"/>
<evidence type="ECO:0000256" key="2">
    <source>
        <dbReference type="RuleBase" id="RU004429"/>
    </source>
</evidence>
<accession>A0A0S3QVE6</accession>
<comment type="similarity">
    <text evidence="1 2">Belongs to the complex I subunit 6 family.</text>
</comment>
<feature type="transmembrane region" description="Helical" evidence="2">
    <location>
        <begin position="6"/>
        <end position="24"/>
    </location>
</feature>
<keyword evidence="2" id="KW-0812">Transmembrane</keyword>
<protein>
    <recommendedName>
        <fullName evidence="2">NADH-quinone oxidoreductase subunit J</fullName>
        <ecNumber evidence="2">7.1.1.-</ecNumber>
    </recommendedName>
</protein>
<dbReference type="InterPro" id="IPR042106">
    <property type="entry name" value="Nuo/plastoQ_OxRdtase_6_NuoJ"/>
</dbReference>
<dbReference type="RefSeq" id="WP_068550334.1">
    <property type="nucleotide sequence ID" value="NZ_AP013035.1"/>
</dbReference>
<dbReference type="AlphaFoldDB" id="A0A0S3QVE6"/>
<dbReference type="Gene3D" id="1.20.120.1200">
    <property type="entry name" value="NADH-ubiquinone/plastoquinone oxidoreductase chain 6, subunit NuoJ"/>
    <property type="match status" value="1"/>
</dbReference>
<proteinExistence type="inferred from homology"/>
<dbReference type="GO" id="GO:0005886">
    <property type="term" value="C:plasma membrane"/>
    <property type="evidence" value="ECO:0007669"/>
    <property type="project" value="UniProtKB-SubCell"/>
</dbReference>
<name>A0A0S3QVE6_THET7</name>
<keyword evidence="2" id="KW-0472">Membrane</keyword>
<feature type="transmembrane region" description="Helical" evidence="2">
    <location>
        <begin position="55"/>
        <end position="77"/>
    </location>
</feature>
<feature type="transmembrane region" description="Helical" evidence="2">
    <location>
        <begin position="144"/>
        <end position="166"/>
    </location>
</feature>
<dbReference type="Proteomes" id="UP000063234">
    <property type="component" value="Chromosome"/>
</dbReference>
<dbReference type="GO" id="GO:0008137">
    <property type="term" value="F:NADH dehydrogenase (ubiquinone) activity"/>
    <property type="evidence" value="ECO:0007669"/>
    <property type="project" value="UniProtKB-UniRule"/>
</dbReference>
<dbReference type="Pfam" id="PF00499">
    <property type="entry name" value="Oxidored_q3"/>
    <property type="match status" value="1"/>
</dbReference>
<dbReference type="KEGG" id="ttk:TST_1506"/>
<dbReference type="EMBL" id="AP013035">
    <property type="protein sequence ID" value="BAT72292.1"/>
    <property type="molecule type" value="Genomic_DNA"/>
</dbReference>
<feature type="transmembrane region" description="Helical" evidence="2">
    <location>
        <begin position="31"/>
        <end position="49"/>
    </location>
</feature>
<reference evidence="4" key="1">
    <citation type="journal article" date="2018" name="Science">
        <title>A primordial and reversible TCA cycle in a facultatively chemolithoautotrophic thermophile.</title>
        <authorList>
            <person name="Nunoura T."/>
            <person name="Chikaraishi Y."/>
            <person name="Izaki R."/>
            <person name="Suwa T."/>
            <person name="Sato T."/>
            <person name="Harada T."/>
            <person name="Mori K."/>
            <person name="Kato Y."/>
            <person name="Miyazaki M."/>
            <person name="Shimamura S."/>
            <person name="Yanagawa K."/>
            <person name="Shuto A."/>
            <person name="Ohkouchi N."/>
            <person name="Fujita N."/>
            <person name="Takaki Y."/>
            <person name="Atomi H."/>
            <person name="Takai K."/>
        </authorList>
    </citation>
    <scope>NUCLEOTIDE SEQUENCE [LARGE SCALE GENOMIC DNA]</scope>
    <source>
        <strain evidence="4">DSM 17441 / JCM 13301 / NBRC 103674 / ABI70S6</strain>
    </source>
</reference>
<dbReference type="PANTHER" id="PTHR33269:SF17">
    <property type="entry name" value="NADH-UBIQUINONE OXIDOREDUCTASE CHAIN 6"/>
    <property type="match status" value="1"/>
</dbReference>
<evidence type="ECO:0000256" key="1">
    <source>
        <dbReference type="ARBA" id="ARBA00005698"/>
    </source>
</evidence>
<feature type="transmembrane region" description="Helical" evidence="2">
    <location>
        <begin position="89"/>
        <end position="114"/>
    </location>
</feature>
<organism evidence="3 4">
    <name type="scientific">Thermosulfidibacter takaii (strain DSM 17441 / JCM 13301 / NBRC 103674 / ABI70S6)</name>
    <dbReference type="NCBI Taxonomy" id="1298851"/>
    <lineage>
        <taxon>Bacteria</taxon>
        <taxon>Pseudomonadati</taxon>
        <taxon>Thermosulfidibacterota</taxon>
        <taxon>Thermosulfidibacteria</taxon>
        <taxon>Thermosulfidibacterales</taxon>
        <taxon>Thermosulfidibacteraceae</taxon>
    </lineage>
</organism>
<dbReference type="GO" id="GO:0016491">
    <property type="term" value="F:oxidoreductase activity"/>
    <property type="evidence" value="ECO:0007669"/>
    <property type="project" value="UniProtKB-KW"/>
</dbReference>
<dbReference type="EC" id="7.1.1.-" evidence="2"/>
<keyword evidence="3" id="KW-0560">Oxidoreductase</keyword>
<comment type="function">
    <text evidence="2">NDH-1 shuttles electrons from NADH, via FMN and iron-sulfur (Fe-S) centers, to quinones in the respiratory chain. Couples the redox reaction to proton translocation (for every two electrons transferred, four hydrogen ions are translocated across the cytoplasmic membrane), and thus conserves the redox energy in a proton gradient.</text>
</comment>
<sequence length="172" mass="18337">MVSTATFFYIFAALSLIFALLVVTRRNAVHSAICLIITFFFMAAVFVILKAELLAAIQVLVYAGGVVGLMLYVIMLVKGEEANQAKQHLGQKVVAAFVALLLFLQLASVVYLVFAGKGAGVVAAEAAKYGGNTEGIGALLYTKYLFPFEVASVLLLAAMVGAIVLAKNRLER</sequence>
<dbReference type="OrthoDB" id="13239at2"/>
<evidence type="ECO:0000313" key="4">
    <source>
        <dbReference type="Proteomes" id="UP000063234"/>
    </source>
</evidence>
<keyword evidence="4" id="KW-1185">Reference proteome</keyword>